<dbReference type="Proteomes" id="UP001345963">
    <property type="component" value="Unassembled WGS sequence"/>
</dbReference>
<accession>A0ABU7AD26</accession>
<reference evidence="1 2" key="1">
    <citation type="submission" date="2021-07" db="EMBL/GenBank/DDBJ databases">
        <authorList>
            <person name="Palmer J.M."/>
        </authorList>
    </citation>
    <scope>NUCLEOTIDE SEQUENCE [LARGE SCALE GENOMIC DNA]</scope>
    <source>
        <strain evidence="1 2">AT_MEX2019</strain>
        <tissue evidence="1">Muscle</tissue>
    </source>
</reference>
<organism evidence="1 2">
    <name type="scientific">Ataeniobius toweri</name>
    <dbReference type="NCBI Taxonomy" id="208326"/>
    <lineage>
        <taxon>Eukaryota</taxon>
        <taxon>Metazoa</taxon>
        <taxon>Chordata</taxon>
        <taxon>Craniata</taxon>
        <taxon>Vertebrata</taxon>
        <taxon>Euteleostomi</taxon>
        <taxon>Actinopterygii</taxon>
        <taxon>Neopterygii</taxon>
        <taxon>Teleostei</taxon>
        <taxon>Neoteleostei</taxon>
        <taxon>Acanthomorphata</taxon>
        <taxon>Ovalentaria</taxon>
        <taxon>Atherinomorphae</taxon>
        <taxon>Cyprinodontiformes</taxon>
        <taxon>Goodeidae</taxon>
        <taxon>Ataeniobius</taxon>
    </lineage>
</organism>
<evidence type="ECO:0000313" key="1">
    <source>
        <dbReference type="EMBL" id="MED6235558.1"/>
    </source>
</evidence>
<sequence>MFSSASTSLDDLSPLPMIGWMSECWTQHQHLLALVLSPGPWEPQSLPLVLGGLHSPPGSSGTSIFSPGCCGVPKQQSPAQILGWPPFLTLAL</sequence>
<proteinExistence type="predicted"/>
<keyword evidence="2" id="KW-1185">Reference proteome</keyword>
<comment type="caution">
    <text evidence="1">The sequence shown here is derived from an EMBL/GenBank/DDBJ whole genome shotgun (WGS) entry which is preliminary data.</text>
</comment>
<evidence type="ECO:0000313" key="2">
    <source>
        <dbReference type="Proteomes" id="UP001345963"/>
    </source>
</evidence>
<gene>
    <name evidence="1" type="ORF">ATANTOWER_029045</name>
</gene>
<name>A0ABU7AD26_9TELE</name>
<dbReference type="EMBL" id="JAHUTI010010578">
    <property type="protein sequence ID" value="MED6235558.1"/>
    <property type="molecule type" value="Genomic_DNA"/>
</dbReference>
<protein>
    <submittedName>
        <fullName evidence="1">Uncharacterized protein</fullName>
    </submittedName>
</protein>